<dbReference type="Gene3D" id="3.30.700.10">
    <property type="entry name" value="Glycoprotein, Type 4 Pilin"/>
    <property type="match status" value="1"/>
</dbReference>
<dbReference type="InterPro" id="IPR012902">
    <property type="entry name" value="N_methyl_site"/>
</dbReference>
<dbReference type="EMBL" id="JAPJDZ010000035">
    <property type="protein sequence ID" value="MDP5136972.1"/>
    <property type="molecule type" value="Genomic_DNA"/>
</dbReference>
<keyword evidence="2" id="KW-0472">Membrane</keyword>
<dbReference type="RefSeq" id="WP_084153533.1">
    <property type="nucleotide sequence ID" value="NZ_JAPJDY010000002.1"/>
</dbReference>
<evidence type="ECO:0000313" key="3">
    <source>
        <dbReference type="EMBL" id="MDP5136972.1"/>
    </source>
</evidence>
<gene>
    <name evidence="3" type="ORF">ORJ04_13540</name>
</gene>
<dbReference type="Proteomes" id="UP001231109">
    <property type="component" value="Unassembled WGS sequence"/>
</dbReference>
<name>A0ABT9I0Q7_9GAMM</name>
<keyword evidence="2" id="KW-1133">Transmembrane helix</keyword>
<proteinExistence type="predicted"/>
<dbReference type="PROSITE" id="PS00409">
    <property type="entry name" value="PROKAR_NTER_METHYL"/>
    <property type="match status" value="1"/>
</dbReference>
<keyword evidence="1" id="KW-0488">Methylation</keyword>
<evidence type="ECO:0000256" key="2">
    <source>
        <dbReference type="SAM" id="Phobius"/>
    </source>
</evidence>
<dbReference type="PRINTS" id="PR00813">
    <property type="entry name" value="BCTERIALGSPG"/>
</dbReference>
<comment type="caution">
    <text evidence="3">The sequence shown here is derived from an EMBL/GenBank/DDBJ whole genome shotgun (WGS) entry which is preliminary data.</text>
</comment>
<evidence type="ECO:0000313" key="4">
    <source>
        <dbReference type="Proteomes" id="UP001231109"/>
    </source>
</evidence>
<dbReference type="InterPro" id="IPR045584">
    <property type="entry name" value="Pilin-like"/>
</dbReference>
<dbReference type="InterPro" id="IPR031982">
    <property type="entry name" value="PilE-like"/>
</dbReference>
<dbReference type="Pfam" id="PF07963">
    <property type="entry name" value="N_methyl"/>
    <property type="match status" value="1"/>
</dbReference>
<dbReference type="Pfam" id="PF16732">
    <property type="entry name" value="ComP_DUS"/>
    <property type="match status" value="1"/>
</dbReference>
<keyword evidence="2" id="KW-0812">Transmembrane</keyword>
<dbReference type="NCBIfam" id="TIGR02532">
    <property type="entry name" value="IV_pilin_GFxxxE"/>
    <property type="match status" value="1"/>
</dbReference>
<evidence type="ECO:0000256" key="1">
    <source>
        <dbReference type="ARBA" id="ARBA00022481"/>
    </source>
</evidence>
<dbReference type="InterPro" id="IPR000983">
    <property type="entry name" value="Bac_GSPG_pilin"/>
</dbReference>
<feature type="transmembrane region" description="Helical" evidence="2">
    <location>
        <begin position="32"/>
        <end position="55"/>
    </location>
</feature>
<organism evidence="3 4">
    <name type="scientific">Rheinheimera baltica</name>
    <dbReference type="NCBI Taxonomy" id="67576"/>
    <lineage>
        <taxon>Bacteria</taxon>
        <taxon>Pseudomonadati</taxon>
        <taxon>Pseudomonadota</taxon>
        <taxon>Gammaproteobacteria</taxon>
        <taxon>Chromatiales</taxon>
        <taxon>Chromatiaceae</taxon>
        <taxon>Rheinheimera</taxon>
    </lineage>
</organism>
<keyword evidence="4" id="KW-1185">Reference proteome</keyword>
<sequence length="157" mass="17182">MRLVSKTAAANHGQRPNNVASHLNVAGNNTGLTLIELLIAVVIMGILLAISYPSYQQHILNSYRSEAMTMLLTLANAQTQYQADYGSFSSDLDALVAQEAVSSRYRFSVQLTHEGAGFKVVADAIGAQREDNECPQFTLNHLGQRNQGNPQSLMCWK</sequence>
<accession>A0ABT9I0Q7</accession>
<dbReference type="SUPFAM" id="SSF54523">
    <property type="entry name" value="Pili subunits"/>
    <property type="match status" value="1"/>
</dbReference>
<reference evidence="3 4" key="1">
    <citation type="submission" date="2022-11" db="EMBL/GenBank/DDBJ databases">
        <title>Viruses from the air-sea interface of a natural surface slick.</title>
        <authorList>
            <person name="Rahlff J."/>
            <person name="Holmfeldt K."/>
        </authorList>
    </citation>
    <scope>NUCLEOTIDE SEQUENCE [LARGE SCALE GENOMIC DNA]</scope>
    <source>
        <strain evidence="3 4">SMS4</strain>
    </source>
</reference>
<protein>
    <submittedName>
        <fullName evidence="3">Prepilin-type N-terminal cleavage/methylation domain-containing protein</fullName>
    </submittedName>
</protein>